<dbReference type="EMBL" id="PQXO01000582">
    <property type="protein sequence ID" value="TGO83855.1"/>
    <property type="molecule type" value="Genomic_DNA"/>
</dbReference>
<dbReference type="Proteomes" id="UP000297280">
    <property type="component" value="Unassembled WGS sequence"/>
</dbReference>
<reference evidence="2 3" key="1">
    <citation type="submission" date="2017-12" db="EMBL/GenBank/DDBJ databases">
        <title>Comparative genomics of Botrytis spp.</title>
        <authorList>
            <person name="Valero-Jimenez C.A."/>
            <person name="Tapia P."/>
            <person name="Veloso J."/>
            <person name="Silva-Moreno E."/>
            <person name="Staats M."/>
            <person name="Valdes J.H."/>
            <person name="Van Kan J.A.L."/>
        </authorList>
    </citation>
    <scope>NUCLEOTIDE SEQUENCE [LARGE SCALE GENOMIC DNA]</scope>
    <source>
        <strain evidence="2 3">MUCL3349</strain>
    </source>
</reference>
<sequence>MATQESVSAADRNFLESSSRKAYSAKASLRKSVSAPTSPQKKISEENKRKPFDFPRSRSSSSSWFEEFWASETGALVQEFWIRAQQWHQAHEHAIGQVIIAYVILFILITTSNQATSRENFELLSNTIGVAGAFSESIDNGYLFEAIPIELRNAGAELREYHDSHADSSRNSRHHTRAVANLLSELDRIDYHWKSFENSRDKAVTSVKEELQASRAIFQAEFDRLGGPNRQWWTGLAKQSVKRISLRDPWESKVHVTESNWMNGTIEIENYIDVWRNKRIPELRYKFTSLRGGKTGGLPGLVKEVQDSWPVKNSGPKKFKIAPVYELEEAGKKAISLLAHADGVYKSFWHALQTLKRGGTKKKCAFGRGRLELILRKYDESIKKLEAAEWAIRERLGRMSSLPDGLLAGWMGGGFLVCDRNFICGERRDIIDQKNGVLDMWIEI</sequence>
<gene>
    <name evidence="2" type="ORF">BPOR_0583g00070</name>
</gene>
<accession>A0A4Z1KQQ4</accession>
<evidence type="ECO:0000256" key="1">
    <source>
        <dbReference type="SAM" id="MobiDB-lite"/>
    </source>
</evidence>
<organism evidence="2 3">
    <name type="scientific">Botrytis porri</name>
    <dbReference type="NCBI Taxonomy" id="87229"/>
    <lineage>
        <taxon>Eukaryota</taxon>
        <taxon>Fungi</taxon>
        <taxon>Dikarya</taxon>
        <taxon>Ascomycota</taxon>
        <taxon>Pezizomycotina</taxon>
        <taxon>Leotiomycetes</taxon>
        <taxon>Helotiales</taxon>
        <taxon>Sclerotiniaceae</taxon>
        <taxon>Botrytis</taxon>
    </lineage>
</organism>
<dbReference type="AlphaFoldDB" id="A0A4Z1KQQ4"/>
<comment type="caution">
    <text evidence="2">The sequence shown here is derived from an EMBL/GenBank/DDBJ whole genome shotgun (WGS) entry which is preliminary data.</text>
</comment>
<evidence type="ECO:0000313" key="2">
    <source>
        <dbReference type="EMBL" id="TGO83855.1"/>
    </source>
</evidence>
<evidence type="ECO:0000313" key="3">
    <source>
        <dbReference type="Proteomes" id="UP000297280"/>
    </source>
</evidence>
<protein>
    <submittedName>
        <fullName evidence="2">Uncharacterized protein</fullName>
    </submittedName>
</protein>
<feature type="compositionally biased region" description="Basic and acidic residues" evidence="1">
    <location>
        <begin position="42"/>
        <end position="56"/>
    </location>
</feature>
<feature type="region of interest" description="Disordered" evidence="1">
    <location>
        <begin position="24"/>
        <end position="59"/>
    </location>
</feature>
<keyword evidence="3" id="KW-1185">Reference proteome</keyword>
<name>A0A4Z1KQQ4_9HELO</name>
<proteinExistence type="predicted"/>